<feature type="transmembrane region" description="Helical" evidence="7">
    <location>
        <begin position="192"/>
        <end position="219"/>
    </location>
</feature>
<feature type="transmembrane region" description="Helical" evidence="7">
    <location>
        <begin position="34"/>
        <end position="53"/>
    </location>
</feature>
<dbReference type="PRINTS" id="PR01035">
    <property type="entry name" value="TCRTETA"/>
</dbReference>
<keyword evidence="4 7" id="KW-0812">Transmembrane</keyword>
<feature type="transmembrane region" description="Helical" evidence="7">
    <location>
        <begin position="361"/>
        <end position="382"/>
    </location>
</feature>
<feature type="transmembrane region" description="Helical" evidence="7">
    <location>
        <begin position="292"/>
        <end position="316"/>
    </location>
</feature>
<dbReference type="PANTHER" id="PTHR23504:SF15">
    <property type="entry name" value="MAJOR FACILITATOR SUPERFAMILY (MFS) PROFILE DOMAIN-CONTAINING PROTEIN"/>
    <property type="match status" value="1"/>
</dbReference>
<comment type="subcellular location">
    <subcellularLocation>
        <location evidence="1">Membrane</location>
        <topology evidence="1">Multi-pass membrane protein</topology>
    </subcellularLocation>
</comment>
<proteinExistence type="inferred from homology"/>
<feature type="transmembrane region" description="Helical" evidence="7">
    <location>
        <begin position="269"/>
        <end position="286"/>
    </location>
</feature>
<keyword evidence="10" id="KW-1185">Reference proteome</keyword>
<evidence type="ECO:0000256" key="4">
    <source>
        <dbReference type="ARBA" id="ARBA00022692"/>
    </source>
</evidence>
<dbReference type="PROSITE" id="PS50850">
    <property type="entry name" value="MFS"/>
    <property type="match status" value="1"/>
</dbReference>
<evidence type="ECO:0000313" key="9">
    <source>
        <dbReference type="EMBL" id="GGL19460.1"/>
    </source>
</evidence>
<feature type="transmembrane region" description="Helical" evidence="7">
    <location>
        <begin position="65"/>
        <end position="84"/>
    </location>
</feature>
<dbReference type="EMBL" id="BMPE01000032">
    <property type="protein sequence ID" value="GGL19460.1"/>
    <property type="molecule type" value="Genomic_DNA"/>
</dbReference>
<dbReference type="InterPro" id="IPR036259">
    <property type="entry name" value="MFS_trans_sf"/>
</dbReference>
<dbReference type="Pfam" id="PF07690">
    <property type="entry name" value="MFS_1"/>
    <property type="match status" value="1"/>
</dbReference>
<comment type="similarity">
    <text evidence="2">Belongs to the major facilitator superfamily. TCR/Tet family.</text>
</comment>
<keyword evidence="3" id="KW-0813">Transport</keyword>
<keyword evidence="5 7" id="KW-1133">Transmembrane helix</keyword>
<evidence type="ECO:0000256" key="7">
    <source>
        <dbReference type="SAM" id="Phobius"/>
    </source>
</evidence>
<evidence type="ECO:0000256" key="6">
    <source>
        <dbReference type="ARBA" id="ARBA00023136"/>
    </source>
</evidence>
<dbReference type="PROSITE" id="PS00216">
    <property type="entry name" value="SUGAR_TRANSPORT_1"/>
    <property type="match status" value="1"/>
</dbReference>
<gene>
    <name evidence="9" type="primary">tetA</name>
    <name evidence="9" type="ORF">GCM10010844_43000</name>
</gene>
<dbReference type="SUPFAM" id="SSF103473">
    <property type="entry name" value="MFS general substrate transporter"/>
    <property type="match status" value="1"/>
</dbReference>
<keyword evidence="6 7" id="KW-0472">Membrane</keyword>
<feature type="transmembrane region" description="Helical" evidence="7">
    <location>
        <begin position="90"/>
        <end position="111"/>
    </location>
</feature>
<dbReference type="InterPro" id="IPR005829">
    <property type="entry name" value="Sugar_transporter_CS"/>
</dbReference>
<name>A0ABQ2FRF9_9DEIO</name>
<dbReference type="InterPro" id="IPR011701">
    <property type="entry name" value="MFS"/>
</dbReference>
<comment type="caution">
    <text evidence="9">The sequence shown here is derived from an EMBL/GenBank/DDBJ whole genome shotgun (WGS) entry which is preliminary data.</text>
</comment>
<accession>A0ABQ2FRF9</accession>
<evidence type="ECO:0000256" key="1">
    <source>
        <dbReference type="ARBA" id="ARBA00004141"/>
    </source>
</evidence>
<sequence>MTLLIDLIGFGVVIPVGPQLVTQLTGNPLLAAHNLGFLIAMFSLAQLLTAPVLGTLSDRLGRRPVLLASTLLTAASYGLAALAPSLAWLFLARALGGIGGATIGVANAYIADVSTPQTRARNFGLAGAAFGLGLIVGPALGGLLGQYGLRLPYGVAAALALLNFVYGLVVLPESRPRNQAPVALSSFVPLRALSVLGHFPGLPVLAAVITCMNLAQQFLTSTWVLHGTLRYGWTTGTNGVSLAVAGVVSAFVQVALLPRVLARLGTERTVTLGIVLGVLGYVAYGLSSSAWMVYATMPIGALAGIAAPALQALIAGRTPPEAQGAVQGALSGVGSLCAIAGPLLSTALFSSFAASDAPMHLPGVAFFAGAVCFVAGLVIFLASRSGPAPQGETA</sequence>
<organism evidence="9 10">
    <name type="scientific">Deinococcus radiotolerans</name>
    <dbReference type="NCBI Taxonomy" id="1309407"/>
    <lineage>
        <taxon>Bacteria</taxon>
        <taxon>Thermotogati</taxon>
        <taxon>Deinococcota</taxon>
        <taxon>Deinococci</taxon>
        <taxon>Deinococcales</taxon>
        <taxon>Deinococcaceae</taxon>
        <taxon>Deinococcus</taxon>
    </lineage>
</organism>
<evidence type="ECO:0000313" key="10">
    <source>
        <dbReference type="Proteomes" id="UP000604341"/>
    </source>
</evidence>
<dbReference type="InterPro" id="IPR020846">
    <property type="entry name" value="MFS_dom"/>
</dbReference>
<feature type="transmembrane region" description="Helical" evidence="7">
    <location>
        <begin position="239"/>
        <end position="257"/>
    </location>
</feature>
<dbReference type="PANTHER" id="PTHR23504">
    <property type="entry name" value="MAJOR FACILITATOR SUPERFAMILY DOMAIN-CONTAINING PROTEIN 10"/>
    <property type="match status" value="1"/>
</dbReference>
<dbReference type="Proteomes" id="UP000604341">
    <property type="component" value="Unassembled WGS sequence"/>
</dbReference>
<dbReference type="Gene3D" id="1.20.1250.20">
    <property type="entry name" value="MFS general substrate transporter like domains"/>
    <property type="match status" value="1"/>
</dbReference>
<reference evidence="10" key="1">
    <citation type="journal article" date="2019" name="Int. J. Syst. Evol. Microbiol.">
        <title>The Global Catalogue of Microorganisms (GCM) 10K type strain sequencing project: providing services to taxonomists for standard genome sequencing and annotation.</title>
        <authorList>
            <consortium name="The Broad Institute Genomics Platform"/>
            <consortium name="The Broad Institute Genome Sequencing Center for Infectious Disease"/>
            <person name="Wu L."/>
            <person name="Ma J."/>
        </authorList>
    </citation>
    <scope>NUCLEOTIDE SEQUENCE [LARGE SCALE GENOMIC DNA]</scope>
    <source>
        <strain evidence="10">JCM 19173</strain>
    </source>
</reference>
<evidence type="ECO:0000259" key="8">
    <source>
        <dbReference type="PROSITE" id="PS50850"/>
    </source>
</evidence>
<evidence type="ECO:0000256" key="3">
    <source>
        <dbReference type="ARBA" id="ARBA00022448"/>
    </source>
</evidence>
<feature type="domain" description="Major facilitator superfamily (MFS) profile" evidence="8">
    <location>
        <begin position="1"/>
        <end position="387"/>
    </location>
</feature>
<feature type="transmembrane region" description="Helical" evidence="7">
    <location>
        <begin position="328"/>
        <end position="349"/>
    </location>
</feature>
<evidence type="ECO:0000256" key="2">
    <source>
        <dbReference type="ARBA" id="ARBA00007520"/>
    </source>
</evidence>
<feature type="transmembrane region" description="Helical" evidence="7">
    <location>
        <begin position="151"/>
        <end position="171"/>
    </location>
</feature>
<protein>
    <submittedName>
        <fullName evidence="9">Tetracycline resistance MFS efflux pump</fullName>
    </submittedName>
</protein>
<dbReference type="InterPro" id="IPR001958">
    <property type="entry name" value="Tet-R_TetA/multi-R_MdtG-like"/>
</dbReference>
<feature type="transmembrane region" description="Helical" evidence="7">
    <location>
        <begin position="123"/>
        <end position="145"/>
    </location>
</feature>
<evidence type="ECO:0000256" key="5">
    <source>
        <dbReference type="ARBA" id="ARBA00022989"/>
    </source>
</evidence>